<comment type="similarity">
    <text evidence="5">Belongs to the SarZ family.</text>
</comment>
<dbReference type="RefSeq" id="WP_041898889.1">
    <property type="nucleotide sequence ID" value="NZ_CP010086.2"/>
</dbReference>
<dbReference type="PRINTS" id="PR00598">
    <property type="entry name" value="HTHMARR"/>
</dbReference>
<evidence type="ECO:0000259" key="8">
    <source>
        <dbReference type="PROSITE" id="PS50995"/>
    </source>
</evidence>
<dbReference type="InterPro" id="IPR036390">
    <property type="entry name" value="WH_DNA-bd_sf"/>
</dbReference>
<evidence type="ECO:0000313" key="9">
    <source>
        <dbReference type="EMBL" id="AJH00892.1"/>
    </source>
</evidence>
<dbReference type="InterPro" id="IPR055166">
    <property type="entry name" value="Transc_reg_Sar_Rot_HTH"/>
</dbReference>
<dbReference type="AlphaFoldDB" id="A0A0B5QRL8"/>
<evidence type="ECO:0000256" key="4">
    <source>
        <dbReference type="ARBA" id="ARBA00023163"/>
    </source>
</evidence>
<dbReference type="Gene3D" id="1.10.10.10">
    <property type="entry name" value="Winged helix-like DNA-binding domain superfamily/Winged helix DNA-binding domain"/>
    <property type="match status" value="1"/>
</dbReference>
<accession>A0A0B5QRL8</accession>
<keyword evidence="2" id="KW-0805">Transcription regulation</keyword>
<name>A0A0B5QRL8_CLOBE</name>
<dbReference type="STRING" id="1520.LF65_04352"/>
<dbReference type="OrthoDB" id="2612963at2"/>
<reference evidence="10" key="1">
    <citation type="submission" date="2014-12" db="EMBL/GenBank/DDBJ databases">
        <title>Genome sequence of Clostridium beijerinckii strain 59B.</title>
        <authorList>
            <person name="Little G.T."/>
            <person name="Minton N.P."/>
        </authorList>
    </citation>
    <scope>NUCLEOTIDE SEQUENCE [LARGE SCALE GENOMIC DNA]</scope>
    <source>
        <strain evidence="10">59B</strain>
    </source>
</reference>
<dbReference type="InterPro" id="IPR000835">
    <property type="entry name" value="HTH_MarR-typ"/>
</dbReference>
<dbReference type="PROSITE" id="PS50995">
    <property type="entry name" value="HTH_MARR_2"/>
    <property type="match status" value="1"/>
</dbReference>
<evidence type="ECO:0000313" key="10">
    <source>
        <dbReference type="Proteomes" id="UP000031866"/>
    </source>
</evidence>
<keyword evidence="4" id="KW-0804">Transcription</keyword>
<evidence type="ECO:0000256" key="1">
    <source>
        <dbReference type="ARBA" id="ARBA00004496"/>
    </source>
</evidence>
<evidence type="ECO:0000256" key="7">
    <source>
        <dbReference type="ARBA" id="ARBA00047207"/>
    </source>
</evidence>
<organism evidence="9 10">
    <name type="scientific">Clostridium beijerinckii</name>
    <name type="common">Clostridium MP</name>
    <dbReference type="NCBI Taxonomy" id="1520"/>
    <lineage>
        <taxon>Bacteria</taxon>
        <taxon>Bacillati</taxon>
        <taxon>Bacillota</taxon>
        <taxon>Clostridia</taxon>
        <taxon>Eubacteriales</taxon>
        <taxon>Clostridiaceae</taxon>
        <taxon>Clostridium</taxon>
    </lineage>
</organism>
<dbReference type="Pfam" id="PF22381">
    <property type="entry name" value="Staph_reg_Sar_Rot"/>
    <property type="match status" value="1"/>
</dbReference>
<feature type="domain" description="HTH marR-type" evidence="8">
    <location>
        <begin position="1"/>
        <end position="143"/>
    </location>
</feature>
<comment type="subcellular location">
    <subcellularLocation>
        <location evidence="1">Cytoplasm</location>
    </subcellularLocation>
</comment>
<protein>
    <recommendedName>
        <fullName evidence="6">HTH-type transcriptional regulator SarZ</fullName>
    </recommendedName>
    <alternativeName>
        <fullName evidence="7">Staphylococcal accessory regulator Z</fullName>
    </alternativeName>
</protein>
<keyword evidence="3" id="KW-0238">DNA-binding</keyword>
<dbReference type="Proteomes" id="UP000031866">
    <property type="component" value="Chromosome"/>
</dbReference>
<dbReference type="InterPro" id="IPR036388">
    <property type="entry name" value="WH-like_DNA-bd_sf"/>
</dbReference>
<dbReference type="SUPFAM" id="SSF46785">
    <property type="entry name" value="Winged helix' DNA-binding domain"/>
    <property type="match status" value="1"/>
</dbReference>
<dbReference type="GO" id="GO:0003677">
    <property type="term" value="F:DNA binding"/>
    <property type="evidence" value="ECO:0007669"/>
    <property type="project" value="UniProtKB-KW"/>
</dbReference>
<gene>
    <name evidence="9" type="ORF">LF65_04352</name>
</gene>
<proteinExistence type="inferred from homology"/>
<sequence length="150" mass="17459">MKNREWEYPYDLFIKSIAQKMRYTNDEKLKEYGLTSPQALLLELIEREIRQGKEITRKNLESVMNLKGSSITNLLNGLDRKGCIIRSAGISDGRTFQIQVTPKGKNILTEMEKVFEETEEQLLKGMSQEEKKVFLDLLITAYKNLYGKFD</sequence>
<dbReference type="GO" id="GO:0005737">
    <property type="term" value="C:cytoplasm"/>
    <property type="evidence" value="ECO:0007669"/>
    <property type="project" value="UniProtKB-SubCell"/>
</dbReference>
<dbReference type="PANTHER" id="PTHR42756:SF1">
    <property type="entry name" value="TRANSCRIPTIONAL REPRESSOR OF EMRAB OPERON"/>
    <property type="match status" value="1"/>
</dbReference>
<dbReference type="KEGG" id="cbei:LF65_04352"/>
<evidence type="ECO:0000256" key="6">
    <source>
        <dbReference type="ARBA" id="ARBA00047188"/>
    </source>
</evidence>
<evidence type="ECO:0000256" key="2">
    <source>
        <dbReference type="ARBA" id="ARBA00023015"/>
    </source>
</evidence>
<evidence type="ECO:0000256" key="5">
    <source>
        <dbReference type="ARBA" id="ARBA00046337"/>
    </source>
</evidence>
<dbReference type="EMBL" id="CP010086">
    <property type="protein sequence ID" value="AJH00892.1"/>
    <property type="molecule type" value="Genomic_DNA"/>
</dbReference>
<dbReference type="GO" id="GO:0003700">
    <property type="term" value="F:DNA-binding transcription factor activity"/>
    <property type="evidence" value="ECO:0007669"/>
    <property type="project" value="InterPro"/>
</dbReference>
<dbReference type="PANTHER" id="PTHR42756">
    <property type="entry name" value="TRANSCRIPTIONAL REGULATOR, MARR"/>
    <property type="match status" value="1"/>
</dbReference>
<evidence type="ECO:0000256" key="3">
    <source>
        <dbReference type="ARBA" id="ARBA00023125"/>
    </source>
</evidence>
<dbReference type="SMART" id="SM00347">
    <property type="entry name" value="HTH_MARR"/>
    <property type="match status" value="1"/>
</dbReference>